<dbReference type="InterPro" id="IPR029032">
    <property type="entry name" value="AhpD-like"/>
</dbReference>
<dbReference type="EMBL" id="FRBT01000001">
    <property type="protein sequence ID" value="SHL06858.1"/>
    <property type="molecule type" value="Genomic_DNA"/>
</dbReference>
<accession>A0A1M6XLR3</accession>
<dbReference type="SUPFAM" id="SSF69118">
    <property type="entry name" value="AhpD-like"/>
    <property type="match status" value="1"/>
</dbReference>
<evidence type="ECO:0000313" key="2">
    <source>
        <dbReference type="Proteomes" id="UP000184028"/>
    </source>
</evidence>
<dbReference type="OrthoDB" id="949132at2"/>
<proteinExistence type="predicted"/>
<dbReference type="PANTHER" id="PTHR34846:SF11">
    <property type="entry name" value="4-CARBOXYMUCONOLACTONE DECARBOXYLASE FAMILY PROTEIN (AFU_ORTHOLOGUE AFUA_6G11590)"/>
    <property type="match status" value="1"/>
</dbReference>
<keyword evidence="2" id="KW-1185">Reference proteome</keyword>
<reference evidence="2" key="1">
    <citation type="submission" date="2016-11" db="EMBL/GenBank/DDBJ databases">
        <authorList>
            <person name="Varghese N."/>
            <person name="Submissions S."/>
        </authorList>
    </citation>
    <scope>NUCLEOTIDE SEQUENCE [LARGE SCALE GENOMIC DNA]</scope>
    <source>
        <strain evidence="2">DSM 24724</strain>
    </source>
</reference>
<name>A0A1M6XLR3_9FLAO</name>
<dbReference type="Proteomes" id="UP000184028">
    <property type="component" value="Unassembled WGS sequence"/>
</dbReference>
<sequence>MRLKPLPPENLNSELRFVHDEISNLITKSQGQASMINSEGALLGPFPAMLHFPQFGIPALSFIRTLDTFATLDKKVREVAILTVGSTFGARFELYVYEIMAEAFGFSKNIVASLSAGIRPEGLSEQESIAYDIAYTLTHGKIVSNSGYNHAVHVLGKEAVGELFFLIGSYSFIAMILNGFDVSAPEVHNMK</sequence>
<dbReference type="Gene3D" id="1.20.1290.10">
    <property type="entry name" value="AhpD-like"/>
    <property type="match status" value="1"/>
</dbReference>
<organism evidence="1 2">
    <name type="scientific">Flavobacterium chilense</name>
    <dbReference type="NCBI Taxonomy" id="946677"/>
    <lineage>
        <taxon>Bacteria</taxon>
        <taxon>Pseudomonadati</taxon>
        <taxon>Bacteroidota</taxon>
        <taxon>Flavobacteriia</taxon>
        <taxon>Flavobacteriales</taxon>
        <taxon>Flavobacteriaceae</taxon>
        <taxon>Flavobacterium</taxon>
    </lineage>
</organism>
<gene>
    <name evidence="1" type="ORF">SAMN05444484_101188</name>
</gene>
<dbReference type="RefSeq" id="WP_068843500.1">
    <property type="nucleotide sequence ID" value="NZ_FRBT01000001.1"/>
</dbReference>
<protein>
    <submittedName>
        <fullName evidence="1">4-carboxymuconolactone decarboxylase</fullName>
    </submittedName>
</protein>
<dbReference type="AlphaFoldDB" id="A0A1M6XLR3"/>
<dbReference type="STRING" id="946677.SAMN05444484_101188"/>
<evidence type="ECO:0000313" key="1">
    <source>
        <dbReference type="EMBL" id="SHL06858.1"/>
    </source>
</evidence>
<dbReference type="PANTHER" id="PTHR34846">
    <property type="entry name" value="4-CARBOXYMUCONOLACTONE DECARBOXYLASE FAMILY PROTEIN (AFU_ORTHOLOGUE AFUA_6G11590)"/>
    <property type="match status" value="1"/>
</dbReference>